<name>A0AAU9VV62_9CNID</name>
<reference evidence="2 3" key="1">
    <citation type="submission" date="2022-05" db="EMBL/GenBank/DDBJ databases">
        <authorList>
            <consortium name="Genoscope - CEA"/>
            <person name="William W."/>
        </authorList>
    </citation>
    <scope>NUCLEOTIDE SEQUENCE [LARGE SCALE GENOMIC DNA]</scope>
</reference>
<protein>
    <recommendedName>
        <fullName evidence="4">ATP synthase F0 subunit 6</fullName>
    </recommendedName>
</protein>
<dbReference type="Proteomes" id="UP001159428">
    <property type="component" value="Unassembled WGS sequence"/>
</dbReference>
<comment type="caution">
    <text evidence="2">The sequence shown here is derived from an EMBL/GenBank/DDBJ whole genome shotgun (WGS) entry which is preliminary data.</text>
</comment>
<keyword evidence="1" id="KW-0812">Transmembrane</keyword>
<keyword evidence="1" id="KW-0472">Membrane</keyword>
<feature type="transmembrane region" description="Helical" evidence="1">
    <location>
        <begin position="109"/>
        <end position="128"/>
    </location>
</feature>
<gene>
    <name evidence="2" type="ORF">PMEA_00021914</name>
</gene>
<proteinExistence type="predicted"/>
<keyword evidence="1" id="KW-1133">Transmembrane helix</keyword>
<feature type="transmembrane region" description="Helical" evidence="1">
    <location>
        <begin position="140"/>
        <end position="163"/>
    </location>
</feature>
<feature type="transmembrane region" description="Helical" evidence="1">
    <location>
        <begin position="169"/>
        <end position="189"/>
    </location>
</feature>
<evidence type="ECO:0000313" key="3">
    <source>
        <dbReference type="Proteomes" id="UP001159428"/>
    </source>
</evidence>
<dbReference type="EMBL" id="CALNXJ010000004">
    <property type="protein sequence ID" value="CAH3038793.1"/>
    <property type="molecule type" value="Genomic_DNA"/>
</dbReference>
<dbReference type="AlphaFoldDB" id="A0AAU9VV62"/>
<feature type="transmembrane region" description="Helical" evidence="1">
    <location>
        <begin position="31"/>
        <end position="49"/>
    </location>
</feature>
<keyword evidence="3" id="KW-1185">Reference proteome</keyword>
<evidence type="ECO:0000256" key="1">
    <source>
        <dbReference type="SAM" id="Phobius"/>
    </source>
</evidence>
<evidence type="ECO:0008006" key="4">
    <source>
        <dbReference type="Google" id="ProtNLM"/>
    </source>
</evidence>
<accession>A0AAU9VV62</accession>
<sequence>MAGDEDNPSLIPDDRPRIIWKHSSLRWNLKMSYSFFLLAEIAAVGFYIYEYWKIVSPIFTSKNATQGPVNDGKRNTSEDQLEDVSYLSMTKTYSITLMTLNSLDTLNCWIFLGVIVTSPLFIGCFTMMKNLSRLPRFWTLLFCFFLTLSGNIIEIFSPFVFMYSFPLTTALSVTFVISALSQTIMLGALNQTKICDLVQG</sequence>
<evidence type="ECO:0000313" key="2">
    <source>
        <dbReference type="EMBL" id="CAH3038793.1"/>
    </source>
</evidence>
<organism evidence="2 3">
    <name type="scientific">Pocillopora meandrina</name>
    <dbReference type="NCBI Taxonomy" id="46732"/>
    <lineage>
        <taxon>Eukaryota</taxon>
        <taxon>Metazoa</taxon>
        <taxon>Cnidaria</taxon>
        <taxon>Anthozoa</taxon>
        <taxon>Hexacorallia</taxon>
        <taxon>Scleractinia</taxon>
        <taxon>Astrocoeniina</taxon>
        <taxon>Pocilloporidae</taxon>
        <taxon>Pocillopora</taxon>
    </lineage>
</organism>